<comment type="caution">
    <text evidence="2">The sequence shown here is derived from an EMBL/GenBank/DDBJ whole genome shotgun (WGS) entry which is preliminary data.</text>
</comment>
<dbReference type="GO" id="GO:0071111">
    <property type="term" value="F:cyclic-guanylate-specific phosphodiesterase activity"/>
    <property type="evidence" value="ECO:0007669"/>
    <property type="project" value="InterPro"/>
</dbReference>
<dbReference type="PANTHER" id="PTHR33121:SF79">
    <property type="entry name" value="CYCLIC DI-GMP PHOSPHODIESTERASE PDED-RELATED"/>
    <property type="match status" value="1"/>
</dbReference>
<dbReference type="InterPro" id="IPR050706">
    <property type="entry name" value="Cyclic-di-GMP_PDE-like"/>
</dbReference>
<gene>
    <name evidence="2" type="ORF">AWT59_0832</name>
</gene>
<accession>A0A139BVR6</accession>
<dbReference type="Proteomes" id="UP000070578">
    <property type="component" value="Unassembled WGS sequence"/>
</dbReference>
<proteinExistence type="predicted"/>
<evidence type="ECO:0000259" key="1">
    <source>
        <dbReference type="PROSITE" id="PS50883"/>
    </source>
</evidence>
<dbReference type="Pfam" id="PF00563">
    <property type="entry name" value="EAL"/>
    <property type="match status" value="1"/>
</dbReference>
<evidence type="ECO:0000313" key="3">
    <source>
        <dbReference type="Proteomes" id="UP000070578"/>
    </source>
</evidence>
<dbReference type="InterPro" id="IPR035919">
    <property type="entry name" value="EAL_sf"/>
</dbReference>
<reference evidence="2 3" key="1">
    <citation type="submission" date="2016-02" db="EMBL/GenBank/DDBJ databases">
        <authorList>
            <person name="Wen L."/>
            <person name="He K."/>
            <person name="Yang H."/>
        </authorList>
    </citation>
    <scope>NUCLEOTIDE SEQUENCE [LARGE SCALE GENOMIC DNA]</scope>
    <source>
        <strain evidence="2">ShG14-8</strain>
    </source>
</reference>
<dbReference type="CDD" id="cd01948">
    <property type="entry name" value="EAL"/>
    <property type="match status" value="1"/>
</dbReference>
<sequence length="128" mass="14224">MTESTVLDNVADTISKMHEINVSGVSFSMDDFGTGYSSLQYLKLLPLDQIKIDQSFVRDIVTDPNDAAIVQTIIAMAEILGFDVIAEGVENEAQREFLDLRGCPAFQGYLFSRPVSIEQFEDLLRQGV</sequence>
<dbReference type="PANTHER" id="PTHR33121">
    <property type="entry name" value="CYCLIC DI-GMP PHOSPHODIESTERASE PDEF"/>
    <property type="match status" value="1"/>
</dbReference>
<feature type="domain" description="EAL" evidence="1">
    <location>
        <begin position="1"/>
        <end position="128"/>
    </location>
</feature>
<reference evidence="2 3" key="2">
    <citation type="submission" date="2016-03" db="EMBL/GenBank/DDBJ databases">
        <title>New uncultured bacterium of the family Gallionellaceae from acid mine drainage: description and reconstruction of genome based on metagenomic analysis of microbial community.</title>
        <authorList>
            <person name="Kadnikov V."/>
            <person name="Ivasenko D."/>
            <person name="Beletsky A."/>
            <person name="Mardanov A."/>
            <person name="Danilova E."/>
            <person name="Pimenov N."/>
            <person name="Karnachuk O."/>
            <person name="Ravin N."/>
        </authorList>
    </citation>
    <scope>NUCLEOTIDE SEQUENCE [LARGE SCALE GENOMIC DNA]</scope>
    <source>
        <strain evidence="2">ShG14-8</strain>
    </source>
</reference>
<dbReference type="SUPFAM" id="SSF141868">
    <property type="entry name" value="EAL domain-like"/>
    <property type="match status" value="1"/>
</dbReference>
<dbReference type="AlphaFoldDB" id="A0A139BVR6"/>
<protein>
    <submittedName>
        <fullName evidence="2">Diguanylate cyclase/phosphodiesterase with PAS/PAC sensor(S)</fullName>
    </submittedName>
</protein>
<dbReference type="InterPro" id="IPR001633">
    <property type="entry name" value="EAL_dom"/>
</dbReference>
<name>A0A139BVR6_9PROT</name>
<dbReference type="PATRIC" id="fig|1796491.3.peg.906"/>
<evidence type="ECO:0000313" key="2">
    <source>
        <dbReference type="EMBL" id="KXS33076.1"/>
    </source>
</evidence>
<dbReference type="EMBL" id="LSLI01000012">
    <property type="protein sequence ID" value="KXS33076.1"/>
    <property type="molecule type" value="Genomic_DNA"/>
</dbReference>
<dbReference type="SMART" id="SM00052">
    <property type="entry name" value="EAL"/>
    <property type="match status" value="1"/>
</dbReference>
<dbReference type="Gene3D" id="3.20.20.450">
    <property type="entry name" value="EAL domain"/>
    <property type="match status" value="1"/>
</dbReference>
<dbReference type="PROSITE" id="PS50883">
    <property type="entry name" value="EAL"/>
    <property type="match status" value="1"/>
</dbReference>
<organism evidence="2 3">
    <name type="scientific">Candidatus Gallionella acididurans</name>
    <dbReference type="NCBI Taxonomy" id="1796491"/>
    <lineage>
        <taxon>Bacteria</taxon>
        <taxon>Pseudomonadati</taxon>
        <taxon>Pseudomonadota</taxon>
        <taxon>Betaproteobacteria</taxon>
        <taxon>Nitrosomonadales</taxon>
        <taxon>Gallionellaceae</taxon>
        <taxon>Gallionella</taxon>
    </lineage>
</organism>